<feature type="coiled-coil region" evidence="3">
    <location>
        <begin position="743"/>
        <end position="770"/>
    </location>
</feature>
<evidence type="ECO:0000256" key="3">
    <source>
        <dbReference type="SAM" id="Coils"/>
    </source>
</evidence>
<dbReference type="AlphaFoldDB" id="A0A7K6ZTI3"/>
<reference evidence="6 7" key="1">
    <citation type="submission" date="2019-09" db="EMBL/GenBank/DDBJ databases">
        <title>Bird 10,000 Genomes (B10K) Project - Family phase.</title>
        <authorList>
            <person name="Zhang G."/>
        </authorList>
    </citation>
    <scope>NUCLEOTIDE SEQUENCE [LARGE SCALE GENOMIC DNA]</scope>
    <source>
        <strain evidence="6">B10K-MSB-04</strain>
    </source>
</reference>
<dbReference type="Proteomes" id="UP000538817">
    <property type="component" value="Unassembled WGS sequence"/>
</dbReference>
<protein>
    <submittedName>
        <fullName evidence="6">CYTSB protein</fullName>
    </submittedName>
</protein>
<dbReference type="Gene3D" id="1.10.418.10">
    <property type="entry name" value="Calponin-like domain"/>
    <property type="match status" value="1"/>
</dbReference>
<keyword evidence="7" id="KW-1185">Reference proteome</keyword>
<dbReference type="PROSITE" id="PS50021">
    <property type="entry name" value="CH"/>
    <property type="match status" value="1"/>
</dbReference>
<feature type="compositionally biased region" description="Polar residues" evidence="4">
    <location>
        <begin position="338"/>
        <end position="363"/>
    </location>
</feature>
<dbReference type="PANTHER" id="PTHR23167">
    <property type="entry name" value="CALPONIN HOMOLOGY DOMAIN-CONTAINING PROTEIN DDB_G0272472-RELATED"/>
    <property type="match status" value="1"/>
</dbReference>
<proteinExistence type="inferred from homology"/>
<feature type="coiled-coil region" evidence="3">
    <location>
        <begin position="367"/>
        <end position="717"/>
    </location>
</feature>
<evidence type="ECO:0000256" key="1">
    <source>
        <dbReference type="ARBA" id="ARBA00009452"/>
    </source>
</evidence>
<gene>
    <name evidence="6" type="primary">Specc1</name>
    <name evidence="6" type="ORF">NOTPEN_R00120</name>
</gene>
<evidence type="ECO:0000313" key="7">
    <source>
        <dbReference type="Proteomes" id="UP000538817"/>
    </source>
</evidence>
<dbReference type="FunFam" id="1.10.418.10:FF:000020">
    <property type="entry name" value="Cytospin-A isoform 1"/>
    <property type="match status" value="1"/>
</dbReference>
<comment type="caution">
    <text evidence="6">The sequence shown here is derived from an EMBL/GenBank/DDBJ whole genome shotgun (WGS) entry which is preliminary data.</text>
</comment>
<name>A0A7K6ZTI3_9AVES</name>
<feature type="compositionally biased region" description="Low complexity" evidence="4">
    <location>
        <begin position="24"/>
        <end position="40"/>
    </location>
</feature>
<dbReference type="InterPro" id="IPR036872">
    <property type="entry name" value="CH_dom_sf"/>
</dbReference>
<feature type="domain" description="Calponin-homology (CH)" evidence="5">
    <location>
        <begin position="973"/>
        <end position="1078"/>
    </location>
</feature>
<dbReference type="SUPFAM" id="SSF47576">
    <property type="entry name" value="Calponin-homology domain, CH-domain"/>
    <property type="match status" value="1"/>
</dbReference>
<dbReference type="PANTHER" id="PTHR23167:SF3">
    <property type="entry name" value="CYTOSPIN-B"/>
    <property type="match status" value="1"/>
</dbReference>
<feature type="region of interest" description="Disordered" evidence="4">
    <location>
        <begin position="192"/>
        <end position="212"/>
    </location>
</feature>
<organism evidence="6 7">
    <name type="scientific">Nothoprocta pentlandii</name>
    <dbReference type="NCBI Taxonomy" id="2585814"/>
    <lineage>
        <taxon>Eukaryota</taxon>
        <taxon>Metazoa</taxon>
        <taxon>Chordata</taxon>
        <taxon>Craniata</taxon>
        <taxon>Vertebrata</taxon>
        <taxon>Euteleostomi</taxon>
        <taxon>Archelosauria</taxon>
        <taxon>Archosauria</taxon>
        <taxon>Dinosauria</taxon>
        <taxon>Saurischia</taxon>
        <taxon>Theropoda</taxon>
        <taxon>Coelurosauria</taxon>
        <taxon>Aves</taxon>
        <taxon>Palaeognathae</taxon>
        <taxon>Tinamiformes</taxon>
        <taxon>Tinamidae</taxon>
        <taxon>Nothoprocta</taxon>
    </lineage>
</organism>
<feature type="region of interest" description="Disordered" evidence="4">
    <location>
        <begin position="258"/>
        <end position="363"/>
    </location>
</feature>
<sequence>MKSTARPWSAMAKQGSHGADRTKSLSTTSTGMKTSKSSTSLAFESRLSKLKRASSDDMLTKPGMTAVSGVSRLKKTITTGAISELAESRLKPSTGTISTTKRTGIPGPREISSSVSRERAVLRGQTNSRKTQPSPTSSGTPTPTKHIRPATKSKQENETGDKAVLESQVKELLAEAKTKDSEITKLRCELKKCKEKGSHNPEGMGASDQNLETLSPLDIDPLIRTLQEKNRTFQKELASLGEENRALKEKLLYLENSPLSDTTTSSGGDSSLPTPTTQESSFGSPSKNALKGETGEHTRQQVNGGTLRNSGSSSSDVTKASMSPDASDFEHIADIPSRPTSSNSNNFKGSRCSTTGSSPNNISDLSVASLTERIQKMEENHHSTAEELQATLQELSDQQQMVQELTAENEKLVEEKALLETSFRQHRDRAEQLSQENEKLMTLLQERSKNEESKAQEGKVLELEQKCAEVLEKAQFEREKLLNIQQQLTSSLRSLEREHQDAQQVIKGLREENEKLVKLLEEEQQSNSAAAKKLEDCKIALEGLKIENGSLKTQLESEKQKAAEINAMGCTADSSEVQEMLKVAHAEKDQLEASCTELKQELLKANSELKHVQGLLSKAENECCQLKEICDRQAEQLSRTSQKLQEKTSENEADIKNLKETIFELEDQVEQHRAIKLHNNQLISDLESRAMKLEEQKQDTERQLKALTKQMKEDTEEWRRFQADLQTAVVVANDIKCEAQQELRVVKRKLQEEEEKSARLQKELDEVKGSNRLVSCKDQHFVSVTANTHAVLTAEEVESLEADAANRWHGVCISRASPTPAESAATVKSLIKSFDLGCPGSTGQNIPVHKVPRSPLSGIPVRTAPAAAVSPMQVREALSRHSVYNNGKTASKGVARHTDLSDLPLADLLKGRTEELKPDHYLHKSPSLESLSKPSMAFSSRMLASTPSSLKPPSKLSVERKDPLAALAREYGGSKRNALLKWCQKKTEGYQNIDITNFSSSWSDGLAFCALLHTYLPAHIPYQELNGQDKKRNLMLAFQAAESVGIKPSLELSEMMYTDRPDWQSVMQYVAQIYKYFET</sequence>
<evidence type="ECO:0000256" key="4">
    <source>
        <dbReference type="SAM" id="MobiDB-lite"/>
    </source>
</evidence>
<accession>A0A7K6ZTI3</accession>
<feature type="compositionally biased region" description="Polar residues" evidence="4">
    <location>
        <begin position="278"/>
        <end position="287"/>
    </location>
</feature>
<feature type="compositionally biased region" description="Low complexity" evidence="4">
    <location>
        <begin position="133"/>
        <end position="144"/>
    </location>
</feature>
<feature type="region of interest" description="Disordered" evidence="4">
    <location>
        <begin position="87"/>
        <end position="166"/>
    </location>
</feature>
<keyword evidence="2 3" id="KW-0175">Coiled coil</keyword>
<dbReference type="InterPro" id="IPR050540">
    <property type="entry name" value="F-actin_Monoox_Mical"/>
</dbReference>
<feature type="non-terminal residue" evidence="6">
    <location>
        <position position="1"/>
    </location>
</feature>
<dbReference type="InterPro" id="IPR001715">
    <property type="entry name" value="CH_dom"/>
</dbReference>
<feature type="region of interest" description="Disordered" evidence="4">
    <location>
        <begin position="1"/>
        <end position="40"/>
    </location>
</feature>
<dbReference type="SMART" id="SM00033">
    <property type="entry name" value="CH"/>
    <property type="match status" value="1"/>
</dbReference>
<feature type="compositionally biased region" description="Polar residues" evidence="4">
    <location>
        <begin position="300"/>
        <end position="321"/>
    </location>
</feature>
<feature type="compositionally biased region" description="Basic and acidic residues" evidence="4">
    <location>
        <begin position="153"/>
        <end position="166"/>
    </location>
</feature>
<feature type="coiled-coil region" evidence="3">
    <location>
        <begin position="223"/>
        <end position="257"/>
    </location>
</feature>
<evidence type="ECO:0000259" key="5">
    <source>
        <dbReference type="PROSITE" id="PS50021"/>
    </source>
</evidence>
<feature type="compositionally biased region" description="Low complexity" evidence="4">
    <location>
        <begin position="258"/>
        <end position="277"/>
    </location>
</feature>
<dbReference type="Pfam" id="PF00307">
    <property type="entry name" value="CH"/>
    <property type="match status" value="1"/>
</dbReference>
<evidence type="ECO:0000256" key="2">
    <source>
        <dbReference type="ARBA" id="ARBA00023054"/>
    </source>
</evidence>
<feature type="non-terminal residue" evidence="6">
    <location>
        <position position="1079"/>
    </location>
</feature>
<feature type="compositionally biased region" description="Polar residues" evidence="4">
    <location>
        <begin position="91"/>
        <end position="102"/>
    </location>
</feature>
<dbReference type="CDD" id="cd21257">
    <property type="entry name" value="CH_CYTSB"/>
    <property type="match status" value="1"/>
</dbReference>
<dbReference type="EMBL" id="VZSG01000259">
    <property type="protein sequence ID" value="NWX86983.1"/>
    <property type="molecule type" value="Genomic_DNA"/>
</dbReference>
<evidence type="ECO:0000313" key="6">
    <source>
        <dbReference type="EMBL" id="NWX86983.1"/>
    </source>
</evidence>
<comment type="similarity">
    <text evidence="1">Belongs to the cytospin-A family.</text>
</comment>